<sequence>MFEIIFDITRSEIDHIERHSLFKHWGPDGRLDYENEDSPGSYFNYEKFNAQPAIDWCEEQNLNFEVKNAEYAMRLAFVFKNECDAMAFKLRWL</sequence>
<dbReference type="EMBL" id="LAZR01008531">
    <property type="protein sequence ID" value="KKM78171.1"/>
    <property type="molecule type" value="Genomic_DNA"/>
</dbReference>
<protein>
    <submittedName>
        <fullName evidence="1">Uncharacterized protein</fullName>
    </submittedName>
</protein>
<dbReference type="AlphaFoldDB" id="A0A0F9KTP7"/>
<accession>A0A0F9KTP7</accession>
<gene>
    <name evidence="1" type="ORF">LCGC14_1362600</name>
</gene>
<comment type="caution">
    <text evidence="1">The sequence shown here is derived from an EMBL/GenBank/DDBJ whole genome shotgun (WGS) entry which is preliminary data.</text>
</comment>
<organism evidence="1">
    <name type="scientific">marine sediment metagenome</name>
    <dbReference type="NCBI Taxonomy" id="412755"/>
    <lineage>
        <taxon>unclassified sequences</taxon>
        <taxon>metagenomes</taxon>
        <taxon>ecological metagenomes</taxon>
    </lineage>
</organism>
<evidence type="ECO:0000313" key="1">
    <source>
        <dbReference type="EMBL" id="KKM78171.1"/>
    </source>
</evidence>
<name>A0A0F9KTP7_9ZZZZ</name>
<reference evidence="1" key="1">
    <citation type="journal article" date="2015" name="Nature">
        <title>Complex archaea that bridge the gap between prokaryotes and eukaryotes.</title>
        <authorList>
            <person name="Spang A."/>
            <person name="Saw J.H."/>
            <person name="Jorgensen S.L."/>
            <person name="Zaremba-Niedzwiedzka K."/>
            <person name="Martijn J."/>
            <person name="Lind A.E."/>
            <person name="van Eijk R."/>
            <person name="Schleper C."/>
            <person name="Guy L."/>
            <person name="Ettema T.J."/>
        </authorList>
    </citation>
    <scope>NUCLEOTIDE SEQUENCE</scope>
</reference>
<proteinExistence type="predicted"/>